<dbReference type="EMBL" id="CM023473">
    <property type="protein sequence ID" value="KAH7953308.1"/>
    <property type="molecule type" value="Genomic_DNA"/>
</dbReference>
<dbReference type="Proteomes" id="UP000821865">
    <property type="component" value="Chromosome 4"/>
</dbReference>
<gene>
    <name evidence="1" type="ORF">HPB49_007016</name>
</gene>
<organism evidence="1 2">
    <name type="scientific">Dermacentor silvarum</name>
    <name type="common">Tick</name>
    <dbReference type="NCBI Taxonomy" id="543639"/>
    <lineage>
        <taxon>Eukaryota</taxon>
        <taxon>Metazoa</taxon>
        <taxon>Ecdysozoa</taxon>
        <taxon>Arthropoda</taxon>
        <taxon>Chelicerata</taxon>
        <taxon>Arachnida</taxon>
        <taxon>Acari</taxon>
        <taxon>Parasitiformes</taxon>
        <taxon>Ixodida</taxon>
        <taxon>Ixodoidea</taxon>
        <taxon>Ixodidae</taxon>
        <taxon>Rhipicephalinae</taxon>
        <taxon>Dermacentor</taxon>
    </lineage>
</organism>
<evidence type="ECO:0000313" key="2">
    <source>
        <dbReference type="Proteomes" id="UP000821865"/>
    </source>
</evidence>
<sequence>MPRQRREKTDDQIAAEKRRRADARRLKRAQETSEQRAERLAQDRESRRTRRQQDTDQVRDARIVSDREAKRAYRAAEETPEARAKRVIKGRQAQRKRRVTETPEDGAQRRGKDREAKRARPDMDILTGEAIDVVIGSSRDDGKVNVLSIFCYPFDKDVRHRDRTAGQGERHKHRTPHTPLQKWRAPSAQTQQ</sequence>
<comment type="caution">
    <text evidence="1">The sequence shown here is derived from an EMBL/GenBank/DDBJ whole genome shotgun (WGS) entry which is preliminary data.</text>
</comment>
<keyword evidence="2" id="KW-1185">Reference proteome</keyword>
<protein>
    <submittedName>
        <fullName evidence="1">Uncharacterized protein</fullName>
    </submittedName>
</protein>
<reference evidence="1" key="1">
    <citation type="submission" date="2020-05" db="EMBL/GenBank/DDBJ databases">
        <title>Large-scale comparative analyses of tick genomes elucidate their genetic diversity and vector capacities.</title>
        <authorList>
            <person name="Jia N."/>
            <person name="Wang J."/>
            <person name="Shi W."/>
            <person name="Du L."/>
            <person name="Sun Y."/>
            <person name="Zhan W."/>
            <person name="Jiang J."/>
            <person name="Wang Q."/>
            <person name="Zhang B."/>
            <person name="Ji P."/>
            <person name="Sakyi L.B."/>
            <person name="Cui X."/>
            <person name="Yuan T."/>
            <person name="Jiang B."/>
            <person name="Yang W."/>
            <person name="Lam T.T.-Y."/>
            <person name="Chang Q."/>
            <person name="Ding S."/>
            <person name="Wang X."/>
            <person name="Zhu J."/>
            <person name="Ruan X."/>
            <person name="Zhao L."/>
            <person name="Wei J."/>
            <person name="Que T."/>
            <person name="Du C."/>
            <person name="Cheng J."/>
            <person name="Dai P."/>
            <person name="Han X."/>
            <person name="Huang E."/>
            <person name="Gao Y."/>
            <person name="Liu J."/>
            <person name="Shao H."/>
            <person name="Ye R."/>
            <person name="Li L."/>
            <person name="Wei W."/>
            <person name="Wang X."/>
            <person name="Wang C."/>
            <person name="Yang T."/>
            <person name="Huo Q."/>
            <person name="Li W."/>
            <person name="Guo W."/>
            <person name="Chen H."/>
            <person name="Zhou L."/>
            <person name="Ni X."/>
            <person name="Tian J."/>
            <person name="Zhou Y."/>
            <person name="Sheng Y."/>
            <person name="Liu T."/>
            <person name="Pan Y."/>
            <person name="Xia L."/>
            <person name="Li J."/>
            <person name="Zhao F."/>
            <person name="Cao W."/>
        </authorList>
    </citation>
    <scope>NUCLEOTIDE SEQUENCE</scope>
    <source>
        <strain evidence="1">Dsil-2018</strain>
    </source>
</reference>
<proteinExistence type="predicted"/>
<evidence type="ECO:0000313" key="1">
    <source>
        <dbReference type="EMBL" id="KAH7953308.1"/>
    </source>
</evidence>
<name>A0ACB8CVZ4_DERSI</name>
<accession>A0ACB8CVZ4</accession>